<name>A0A6C0ACE3_9ZZZZ</name>
<dbReference type="EMBL" id="MN740546">
    <property type="protein sequence ID" value="QHS77378.1"/>
    <property type="molecule type" value="Genomic_DNA"/>
</dbReference>
<organism evidence="1">
    <name type="scientific">viral metagenome</name>
    <dbReference type="NCBI Taxonomy" id="1070528"/>
    <lineage>
        <taxon>unclassified sequences</taxon>
        <taxon>metagenomes</taxon>
        <taxon>organismal metagenomes</taxon>
    </lineage>
</organism>
<protein>
    <submittedName>
        <fullName evidence="1">Uncharacterized protein</fullName>
    </submittedName>
</protein>
<dbReference type="AlphaFoldDB" id="A0A6C0ACE3"/>
<proteinExistence type="predicted"/>
<sequence length="821" mass="95238">MSCTDPLNIFDTGNHLKTIFDRNDNLSVGFKNPLFVSIEPKHHNLDRFNRTLFLVLEGNESDFLEKEFCTEEEYIKSFDNYSLQVVSKSALNNKNHYDNSIELTKDVLENFNKNNIKLNDNELVVVLPDIHKKIVSKYLNLYSSNTSLHDIFEVLTLYDFFSCESNKDLENSLLRLLSDVDEVSFWKKTNFFDLNHEFENSQFLGLNSINIINESNSNKRKLKNILNRSTPMKVDFLPEINYPNIQKDTVASWFNSLSDKKIKISLLSNIIMSRDYCHLILTNKDLLKNISEIVFDVMPFMKNVFSYGMLSFYLEELEKNSSVSDQDRFIFDVDTASELPYFPCLPNKDNIKTSPYFPLLVDDSRLNLLPPPGNNKLSMNGINNLEKFNYLFNIWTTCNPKKNILDGISWDKTALVGDVIPACAKIEHSIEYILDKGNPQESQLPEHLQMARFYNEYYYDSEIKLVTQTDTLEDFIIKSAELIKKINSNISKYLGEEIASKIEVESEKNLTIYLTEDVAEHIIKNKKIKYKDIEHAIETNTFKSDLFYRYMMWKAIRDENVSEKLEQYKEDIDYDFMFELVSIQDIDFVIVEDLPKINDMNGTFYSFKYINFVNIDTTENPNVMIHEHTDVVIKDSSKGDIIKNIRISSIGNQSFISYASAQPHGVTRGYYNGENLYLLPSCVCSLMTNVSPDIRGHKDSYDNVINEIYKLHVKGFGCCLNHTQKEEFLSVYGDGSRFSFDLPSANMFKSSKALTNKNIDYNNIGQDKCVMTTNNLIEEYISRCISYYKLPIEFLKLNVVQKDGKVRAFKPWHLESIVDSL</sequence>
<reference evidence="1" key="1">
    <citation type="journal article" date="2020" name="Nature">
        <title>Giant virus diversity and host interactions through global metagenomics.</title>
        <authorList>
            <person name="Schulz F."/>
            <person name="Roux S."/>
            <person name="Paez-Espino D."/>
            <person name="Jungbluth S."/>
            <person name="Walsh D.A."/>
            <person name="Denef V.J."/>
            <person name="McMahon K.D."/>
            <person name="Konstantinidis K.T."/>
            <person name="Eloe-Fadrosh E.A."/>
            <person name="Kyrpides N.C."/>
            <person name="Woyke T."/>
        </authorList>
    </citation>
    <scope>NUCLEOTIDE SEQUENCE</scope>
    <source>
        <strain evidence="1">GVMAG-S-1004661-13</strain>
    </source>
</reference>
<evidence type="ECO:0000313" key="1">
    <source>
        <dbReference type="EMBL" id="QHS77378.1"/>
    </source>
</evidence>
<accession>A0A6C0ACE3</accession>